<protein>
    <submittedName>
        <fullName evidence="2">Uncharacterized protein</fullName>
    </submittedName>
</protein>
<dbReference type="EMBL" id="MU866162">
    <property type="protein sequence ID" value="KAK4177518.1"/>
    <property type="molecule type" value="Genomic_DNA"/>
</dbReference>
<gene>
    <name evidence="2" type="ORF">QBC36DRAFT_371476</name>
</gene>
<evidence type="ECO:0000313" key="3">
    <source>
        <dbReference type="Proteomes" id="UP001302321"/>
    </source>
</evidence>
<dbReference type="AlphaFoldDB" id="A0AAN7A815"/>
<feature type="coiled-coil region" evidence="1">
    <location>
        <begin position="274"/>
        <end position="308"/>
    </location>
</feature>
<name>A0AAN7A815_9PEZI</name>
<reference evidence="2" key="1">
    <citation type="journal article" date="2023" name="Mol. Phylogenet. Evol.">
        <title>Genome-scale phylogeny and comparative genomics of the fungal order Sordariales.</title>
        <authorList>
            <person name="Hensen N."/>
            <person name="Bonometti L."/>
            <person name="Westerberg I."/>
            <person name="Brannstrom I.O."/>
            <person name="Guillou S."/>
            <person name="Cros-Aarteil S."/>
            <person name="Calhoun S."/>
            <person name="Haridas S."/>
            <person name="Kuo A."/>
            <person name="Mondo S."/>
            <person name="Pangilinan J."/>
            <person name="Riley R."/>
            <person name="LaButti K."/>
            <person name="Andreopoulos B."/>
            <person name="Lipzen A."/>
            <person name="Chen C."/>
            <person name="Yan M."/>
            <person name="Daum C."/>
            <person name="Ng V."/>
            <person name="Clum A."/>
            <person name="Steindorff A."/>
            <person name="Ohm R.A."/>
            <person name="Martin F."/>
            <person name="Silar P."/>
            <person name="Natvig D.O."/>
            <person name="Lalanne C."/>
            <person name="Gautier V."/>
            <person name="Ament-Velasquez S.L."/>
            <person name="Kruys A."/>
            <person name="Hutchinson M.I."/>
            <person name="Powell A.J."/>
            <person name="Barry K."/>
            <person name="Miller A.N."/>
            <person name="Grigoriev I.V."/>
            <person name="Debuchy R."/>
            <person name="Gladieux P."/>
            <person name="Hiltunen Thoren M."/>
            <person name="Johannesson H."/>
        </authorList>
    </citation>
    <scope>NUCLEOTIDE SEQUENCE</scope>
    <source>
        <strain evidence="2">CBS 892.96</strain>
    </source>
</reference>
<comment type="caution">
    <text evidence="2">The sequence shown here is derived from an EMBL/GenBank/DDBJ whole genome shotgun (WGS) entry which is preliminary data.</text>
</comment>
<keyword evidence="3" id="KW-1185">Reference proteome</keyword>
<reference evidence="2" key="2">
    <citation type="submission" date="2023-05" db="EMBL/GenBank/DDBJ databases">
        <authorList>
            <consortium name="Lawrence Berkeley National Laboratory"/>
            <person name="Steindorff A."/>
            <person name="Hensen N."/>
            <person name="Bonometti L."/>
            <person name="Westerberg I."/>
            <person name="Brannstrom I.O."/>
            <person name="Guillou S."/>
            <person name="Cros-Aarteil S."/>
            <person name="Calhoun S."/>
            <person name="Haridas S."/>
            <person name="Kuo A."/>
            <person name="Mondo S."/>
            <person name="Pangilinan J."/>
            <person name="Riley R."/>
            <person name="Labutti K."/>
            <person name="Andreopoulos B."/>
            <person name="Lipzen A."/>
            <person name="Chen C."/>
            <person name="Yanf M."/>
            <person name="Daum C."/>
            <person name="Ng V."/>
            <person name="Clum A."/>
            <person name="Ohm R."/>
            <person name="Martin F."/>
            <person name="Silar P."/>
            <person name="Natvig D."/>
            <person name="Lalanne C."/>
            <person name="Gautier V."/>
            <person name="Ament-Velasquez S.L."/>
            <person name="Kruys A."/>
            <person name="Hutchinson M.I."/>
            <person name="Powell A.J."/>
            <person name="Barry K."/>
            <person name="Miller A.N."/>
            <person name="Grigoriev I.V."/>
            <person name="Debuchy R."/>
            <person name="Gladieux P."/>
            <person name="Thoren M.H."/>
            <person name="Johannesson H."/>
        </authorList>
    </citation>
    <scope>NUCLEOTIDE SEQUENCE</scope>
    <source>
        <strain evidence="2">CBS 892.96</strain>
    </source>
</reference>
<keyword evidence="1" id="KW-0175">Coiled coil</keyword>
<evidence type="ECO:0000313" key="2">
    <source>
        <dbReference type="EMBL" id="KAK4177518.1"/>
    </source>
</evidence>
<proteinExistence type="predicted"/>
<accession>A0AAN7A815</accession>
<evidence type="ECO:0000256" key="1">
    <source>
        <dbReference type="SAM" id="Coils"/>
    </source>
</evidence>
<dbReference type="Proteomes" id="UP001302321">
    <property type="component" value="Unassembled WGS sequence"/>
</dbReference>
<sequence>MNGQKQNNISKRVLFAKLMAVATRHHHWQRIYSDHCFLEAQLRQHTNRLFDGLDPRLSLMESRHPAEPDDRVSLNLIDPCILPLPLEIERNATIKSPLKTLTTPPLTTPESTISWDVMSSSLTSAGSFCGMNKAGSLACTAATSTYTSPGDGKIVLSTQGADGIYFTDLELDEPYDQVCYPELLLDRAADRIQHPDLDPGQGQNLGLAYDDDKVWQLQMHFVFRGELIEVWKWLDRRDTVLHPSFMSFPLQLAVLGALESSIPPPTNSQLRNFEAEANDNLTLMTKEIARLESLMDRMSRILHELERNDRDPFAEPISVVLFG</sequence>
<organism evidence="2 3">
    <name type="scientific">Triangularia setosa</name>
    <dbReference type="NCBI Taxonomy" id="2587417"/>
    <lineage>
        <taxon>Eukaryota</taxon>
        <taxon>Fungi</taxon>
        <taxon>Dikarya</taxon>
        <taxon>Ascomycota</taxon>
        <taxon>Pezizomycotina</taxon>
        <taxon>Sordariomycetes</taxon>
        <taxon>Sordariomycetidae</taxon>
        <taxon>Sordariales</taxon>
        <taxon>Podosporaceae</taxon>
        <taxon>Triangularia</taxon>
    </lineage>
</organism>